<dbReference type="PANTHER" id="PTHR37984:SF5">
    <property type="entry name" value="PROTEIN NYNRIN-LIKE"/>
    <property type="match status" value="1"/>
</dbReference>
<dbReference type="InterPro" id="IPR050951">
    <property type="entry name" value="Retrovirus_Pol_polyprotein"/>
</dbReference>
<feature type="domain" description="Reverse transcriptase RNase H-like" evidence="7">
    <location>
        <begin position="101"/>
        <end position="200"/>
    </location>
</feature>
<organism evidence="8 9">
    <name type="scientific">Smittium culicis</name>
    <dbReference type="NCBI Taxonomy" id="133412"/>
    <lineage>
        <taxon>Eukaryota</taxon>
        <taxon>Fungi</taxon>
        <taxon>Fungi incertae sedis</taxon>
        <taxon>Zoopagomycota</taxon>
        <taxon>Kickxellomycotina</taxon>
        <taxon>Harpellomycetes</taxon>
        <taxon>Harpellales</taxon>
        <taxon>Legeriomycetaceae</taxon>
        <taxon>Smittium</taxon>
    </lineage>
</organism>
<dbReference type="OrthoDB" id="5593162at2759"/>
<reference evidence="9" key="1">
    <citation type="submission" date="2017-01" db="EMBL/GenBank/DDBJ databases">
        <authorList>
            <person name="Wang Y."/>
            <person name="White M."/>
            <person name="Kvist S."/>
            <person name="Moncalvo J.-M."/>
        </authorList>
    </citation>
    <scope>NUCLEOTIDE SEQUENCE [LARGE SCALE GENOMIC DNA]</scope>
    <source>
        <strain evidence="9">ID-206-W2</strain>
    </source>
</reference>
<keyword evidence="1" id="KW-0808">Transferase</keyword>
<dbReference type="GO" id="GO:0004519">
    <property type="term" value="F:endonuclease activity"/>
    <property type="evidence" value="ECO:0007669"/>
    <property type="project" value="UniProtKB-KW"/>
</dbReference>
<name>A0A1R1X348_9FUNG</name>
<dbReference type="InterPro" id="IPR043128">
    <property type="entry name" value="Rev_trsase/Diguanyl_cyclase"/>
</dbReference>
<dbReference type="InterPro" id="IPR041373">
    <property type="entry name" value="RT_RNaseH"/>
</dbReference>
<keyword evidence="2" id="KW-0548">Nucleotidyltransferase</keyword>
<dbReference type="FunFam" id="3.10.20.370:FF:000001">
    <property type="entry name" value="Retrovirus-related Pol polyprotein from transposon 17.6-like protein"/>
    <property type="match status" value="1"/>
</dbReference>
<evidence type="ECO:0000256" key="4">
    <source>
        <dbReference type="ARBA" id="ARBA00022759"/>
    </source>
</evidence>
<evidence type="ECO:0000259" key="7">
    <source>
        <dbReference type="Pfam" id="PF17917"/>
    </source>
</evidence>
<comment type="caution">
    <text evidence="8">The sequence shown here is derived from an EMBL/GenBank/DDBJ whole genome shotgun (WGS) entry which is preliminary data.</text>
</comment>
<dbReference type="CDD" id="cd09274">
    <property type="entry name" value="RNase_HI_RT_Ty3"/>
    <property type="match status" value="1"/>
</dbReference>
<sequence>MSELTQTTTVEHSIETGNAQTIKLYPYRVPHVMKDRVLEELVKMERENIIQKYQSNCKIAAPLTKLLRKEEKWIWSTEQSAATKELKLALSEAPVLAHPNWEKHFILTTDASGKGLGAILSQKVGKEERPIAYGSRTLNKHEKNYSVTNMEGLGVIWGAKLFKNYLWGKRFKIITYHSALVTLFKSKEMSGRLARWNNILN</sequence>
<keyword evidence="6" id="KW-0695">RNA-directed DNA polymerase</keyword>
<evidence type="ECO:0000256" key="3">
    <source>
        <dbReference type="ARBA" id="ARBA00022722"/>
    </source>
</evidence>
<dbReference type="PANTHER" id="PTHR37984">
    <property type="entry name" value="PROTEIN CBG26694"/>
    <property type="match status" value="1"/>
</dbReference>
<proteinExistence type="predicted"/>
<evidence type="ECO:0000256" key="1">
    <source>
        <dbReference type="ARBA" id="ARBA00022679"/>
    </source>
</evidence>
<gene>
    <name evidence="8" type="ORF">AYI69_g10831</name>
</gene>
<evidence type="ECO:0000256" key="5">
    <source>
        <dbReference type="ARBA" id="ARBA00022801"/>
    </source>
</evidence>
<evidence type="ECO:0000256" key="6">
    <source>
        <dbReference type="ARBA" id="ARBA00022918"/>
    </source>
</evidence>
<dbReference type="InterPro" id="IPR043502">
    <property type="entry name" value="DNA/RNA_pol_sf"/>
</dbReference>
<keyword evidence="4" id="KW-0255">Endonuclease</keyword>
<accession>A0A1R1X348</accession>
<dbReference type="Proteomes" id="UP000187429">
    <property type="component" value="Unassembled WGS sequence"/>
</dbReference>
<dbReference type="GO" id="GO:0003964">
    <property type="term" value="F:RNA-directed DNA polymerase activity"/>
    <property type="evidence" value="ECO:0007669"/>
    <property type="project" value="UniProtKB-KW"/>
</dbReference>
<dbReference type="SUPFAM" id="SSF56672">
    <property type="entry name" value="DNA/RNA polymerases"/>
    <property type="match status" value="1"/>
</dbReference>
<keyword evidence="9" id="KW-1185">Reference proteome</keyword>
<dbReference type="Gene3D" id="3.30.70.270">
    <property type="match status" value="1"/>
</dbReference>
<dbReference type="EMBL" id="LSSM01007182">
    <property type="protein sequence ID" value="OMJ09058.1"/>
    <property type="molecule type" value="Genomic_DNA"/>
</dbReference>
<keyword evidence="5" id="KW-0378">Hydrolase</keyword>
<dbReference type="Pfam" id="PF17917">
    <property type="entry name" value="RT_RNaseH"/>
    <property type="match status" value="1"/>
</dbReference>
<dbReference type="GO" id="GO:0016787">
    <property type="term" value="F:hydrolase activity"/>
    <property type="evidence" value="ECO:0007669"/>
    <property type="project" value="UniProtKB-KW"/>
</dbReference>
<dbReference type="AlphaFoldDB" id="A0A1R1X348"/>
<keyword evidence="3" id="KW-0540">Nuclease</keyword>
<evidence type="ECO:0000256" key="2">
    <source>
        <dbReference type="ARBA" id="ARBA00022695"/>
    </source>
</evidence>
<evidence type="ECO:0000313" key="9">
    <source>
        <dbReference type="Proteomes" id="UP000187429"/>
    </source>
</evidence>
<protein>
    <submittedName>
        <fullName evidence="8">Retrovirus-related Pol polyprotein from transposon</fullName>
    </submittedName>
</protein>
<evidence type="ECO:0000313" key="8">
    <source>
        <dbReference type="EMBL" id="OMJ09058.1"/>
    </source>
</evidence>